<evidence type="ECO:0000313" key="3">
    <source>
        <dbReference type="EMBL" id="OBK20984.1"/>
    </source>
</evidence>
<evidence type="ECO:0000259" key="2">
    <source>
        <dbReference type="Pfam" id="PF00934"/>
    </source>
</evidence>
<dbReference type="Gene3D" id="1.10.287.850">
    <property type="entry name" value="HP0062-like domain"/>
    <property type="match status" value="1"/>
</dbReference>
<dbReference type="InterPro" id="IPR038332">
    <property type="entry name" value="PPE_sf"/>
</dbReference>
<comment type="caution">
    <text evidence="3">The sequence shown here is derived from an EMBL/GenBank/DDBJ whole genome shotgun (WGS) entry which is preliminary data.</text>
</comment>
<feature type="domain" description="PE" evidence="2">
    <location>
        <begin position="1"/>
        <end position="82"/>
    </location>
</feature>
<dbReference type="SUPFAM" id="SSF140459">
    <property type="entry name" value="PE/PPE dimer-like"/>
    <property type="match status" value="1"/>
</dbReference>
<protein>
    <recommendedName>
        <fullName evidence="2">PE domain-containing protein</fullName>
    </recommendedName>
</protein>
<dbReference type="InterPro" id="IPR000084">
    <property type="entry name" value="PE-PGRS_N"/>
</dbReference>
<accession>A0A1A3NIV1</accession>
<keyword evidence="1" id="KW-0812">Transmembrane</keyword>
<feature type="transmembrane region" description="Helical" evidence="1">
    <location>
        <begin position="97"/>
        <end position="118"/>
    </location>
</feature>
<keyword evidence="1" id="KW-0472">Membrane</keyword>
<dbReference type="Pfam" id="PF00934">
    <property type="entry name" value="PE"/>
    <property type="match status" value="1"/>
</dbReference>
<keyword evidence="1" id="KW-1133">Transmembrane helix</keyword>
<name>A0A1A3NIV1_MYCAS</name>
<dbReference type="EMBL" id="LZLS01000211">
    <property type="protein sequence ID" value="OBK20984.1"/>
    <property type="molecule type" value="Genomic_DNA"/>
</dbReference>
<gene>
    <name evidence="3" type="ORF">A5634_10940</name>
</gene>
<evidence type="ECO:0000313" key="4">
    <source>
        <dbReference type="Proteomes" id="UP000093928"/>
    </source>
</evidence>
<dbReference type="AlphaFoldDB" id="A0A1A3NIV1"/>
<reference evidence="3 4" key="1">
    <citation type="submission" date="2016-06" db="EMBL/GenBank/DDBJ databases">
        <authorList>
            <person name="Kjaerup R.B."/>
            <person name="Dalgaard T.S."/>
            <person name="Juul-Madsen H.R."/>
        </authorList>
    </citation>
    <scope>NUCLEOTIDE SEQUENCE [LARGE SCALE GENOMIC DNA]</scope>
    <source>
        <strain evidence="3 4">1165133.8</strain>
    </source>
</reference>
<evidence type="ECO:0000256" key="1">
    <source>
        <dbReference type="SAM" id="Phobius"/>
    </source>
</evidence>
<organism evidence="3 4">
    <name type="scientific">Mycobacterium asiaticum</name>
    <dbReference type="NCBI Taxonomy" id="1790"/>
    <lineage>
        <taxon>Bacteria</taxon>
        <taxon>Bacillati</taxon>
        <taxon>Actinomycetota</taxon>
        <taxon>Actinomycetes</taxon>
        <taxon>Mycobacteriales</taxon>
        <taxon>Mycobacteriaceae</taxon>
        <taxon>Mycobacterium</taxon>
    </lineage>
</organism>
<dbReference type="Proteomes" id="UP000093928">
    <property type="component" value="Unassembled WGS sequence"/>
</dbReference>
<proteinExistence type="predicted"/>
<sequence>MLAAAADLANVASALDEAHRSASPATLALSPAAADEVSEGIAQLFSRHAQDYQLVAREAATFQQQFIQNLTAGTSSYASAEVSSASWLQALDASANYYTTAGLALTSMIVTFPIAIAGLAVFPVFWPILLLAPFLFLVNLTTLINEVIAGAPISYPLGL</sequence>